<dbReference type="RefSeq" id="XP_002959054.1">
    <property type="nucleotide sequence ID" value="XM_002959008.1"/>
</dbReference>
<organism evidence="3">
    <name type="scientific">Volvox carteri f. nagariensis</name>
    <dbReference type="NCBI Taxonomy" id="3068"/>
    <lineage>
        <taxon>Eukaryota</taxon>
        <taxon>Viridiplantae</taxon>
        <taxon>Chlorophyta</taxon>
        <taxon>core chlorophytes</taxon>
        <taxon>Chlorophyceae</taxon>
        <taxon>CS clade</taxon>
        <taxon>Chlamydomonadales</taxon>
        <taxon>Volvocaceae</taxon>
        <taxon>Volvox</taxon>
    </lineage>
</organism>
<evidence type="ECO:0000313" key="3">
    <source>
        <dbReference type="Proteomes" id="UP000001058"/>
    </source>
</evidence>
<accession>D8UK75</accession>
<proteinExistence type="predicted"/>
<dbReference type="eggNOG" id="ENOG502SRHT">
    <property type="taxonomic scope" value="Eukaryota"/>
</dbReference>
<dbReference type="InParanoid" id="D8UK75"/>
<name>D8UK75_VOLCA</name>
<gene>
    <name evidence="2" type="ORF">VOLCADRAFT_100437</name>
</gene>
<feature type="compositionally biased region" description="Polar residues" evidence="1">
    <location>
        <begin position="1"/>
        <end position="22"/>
    </location>
</feature>
<dbReference type="GeneID" id="9625808"/>
<evidence type="ECO:0000256" key="1">
    <source>
        <dbReference type="SAM" id="MobiDB-lite"/>
    </source>
</evidence>
<dbReference type="Proteomes" id="UP000001058">
    <property type="component" value="Unassembled WGS sequence"/>
</dbReference>
<keyword evidence="3" id="KW-1185">Reference proteome</keyword>
<feature type="region of interest" description="Disordered" evidence="1">
    <location>
        <begin position="1"/>
        <end position="28"/>
    </location>
</feature>
<dbReference type="EMBL" id="GL378439">
    <property type="protein sequence ID" value="EFJ39877.1"/>
    <property type="molecule type" value="Genomic_DNA"/>
</dbReference>
<reference evidence="2 3" key="1">
    <citation type="journal article" date="2010" name="Science">
        <title>Genomic analysis of organismal complexity in the multicellular green alga Volvox carteri.</title>
        <authorList>
            <person name="Prochnik S.E."/>
            <person name="Umen J."/>
            <person name="Nedelcu A.M."/>
            <person name="Hallmann A."/>
            <person name="Miller S.M."/>
            <person name="Nishii I."/>
            <person name="Ferris P."/>
            <person name="Kuo A."/>
            <person name="Mitros T."/>
            <person name="Fritz-Laylin L.K."/>
            <person name="Hellsten U."/>
            <person name="Chapman J."/>
            <person name="Simakov O."/>
            <person name="Rensing S.A."/>
            <person name="Terry A."/>
            <person name="Pangilinan J."/>
            <person name="Kapitonov V."/>
            <person name="Jurka J."/>
            <person name="Salamov A."/>
            <person name="Shapiro H."/>
            <person name="Schmutz J."/>
            <person name="Grimwood J."/>
            <person name="Lindquist E."/>
            <person name="Lucas S."/>
            <person name="Grigoriev I.V."/>
            <person name="Schmitt R."/>
            <person name="Kirk D."/>
            <person name="Rokhsar D.S."/>
        </authorList>
    </citation>
    <scope>NUCLEOTIDE SEQUENCE [LARGE SCALE GENOMIC DNA]</scope>
    <source>
        <strain evidence="3">f. Nagariensis / Eve</strain>
    </source>
</reference>
<evidence type="ECO:0000313" key="2">
    <source>
        <dbReference type="EMBL" id="EFJ39877.1"/>
    </source>
</evidence>
<dbReference type="OrthoDB" id="539192at2759"/>
<dbReference type="AlphaFoldDB" id="D8UK75"/>
<sequence length="219" mass="24610">MQADTSYGQEPQQTRSARTNQDGAGPSGAVKRLLCAEPLEPSPSRPLPKTLSLGLFVSWHTLGAKSRHNCLTLRRIPCVEDLQGLARDLMTRAFSPGTMPAHLSATSSRLYYHYTPEQECLSLPSDVVRTHLKLIVTYDGWEYVVYERKLRTDPTHQEDDETPLLVTVVEFESTALVIGHLGIRVLLVSYPTVSIRKDFLDDIDYRLRADPENFKGILS</sequence>
<protein>
    <submittedName>
        <fullName evidence="2">Uncharacterized protein</fullName>
    </submittedName>
</protein>
<dbReference type="KEGG" id="vcn:VOLCADRAFT_100437"/>